<evidence type="ECO:0000256" key="2">
    <source>
        <dbReference type="ARBA" id="ARBA00022964"/>
    </source>
</evidence>
<feature type="domain" description="Prolyl 4-hydroxylase alpha subunit" evidence="5">
    <location>
        <begin position="294"/>
        <end position="469"/>
    </location>
</feature>
<feature type="compositionally biased region" description="Basic and acidic residues" evidence="4">
    <location>
        <begin position="1"/>
        <end position="11"/>
    </location>
</feature>
<comment type="caution">
    <text evidence="6">The sequence shown here is derived from an EMBL/GenBank/DDBJ whole genome shotgun (WGS) entry which is preliminary data.</text>
</comment>
<name>A0A9N8HH08_9STRA</name>
<dbReference type="Gene3D" id="2.60.120.620">
    <property type="entry name" value="q2cbj1_9rhob like domain"/>
    <property type="match status" value="1"/>
</dbReference>
<dbReference type="EMBL" id="CAICTM010000536">
    <property type="protein sequence ID" value="CAB9512457.1"/>
    <property type="molecule type" value="Genomic_DNA"/>
</dbReference>
<dbReference type="Proteomes" id="UP001153069">
    <property type="component" value="Unassembled WGS sequence"/>
</dbReference>
<comment type="cofactor">
    <cofactor evidence="1">
        <name>L-ascorbate</name>
        <dbReference type="ChEBI" id="CHEBI:38290"/>
    </cofactor>
</comment>
<keyword evidence="3" id="KW-0560">Oxidoreductase</keyword>
<feature type="compositionally biased region" description="Pro residues" evidence="4">
    <location>
        <begin position="243"/>
        <end position="252"/>
    </location>
</feature>
<feature type="region of interest" description="Disordered" evidence="4">
    <location>
        <begin position="1"/>
        <end position="29"/>
    </location>
</feature>
<protein>
    <submittedName>
        <fullName evidence="6">P4Hc</fullName>
    </submittedName>
</protein>
<feature type="compositionally biased region" description="Polar residues" evidence="4">
    <location>
        <begin position="272"/>
        <end position="281"/>
    </location>
</feature>
<feature type="region of interest" description="Disordered" evidence="4">
    <location>
        <begin position="480"/>
        <end position="532"/>
    </location>
</feature>
<dbReference type="OrthoDB" id="69177at2759"/>
<dbReference type="AlphaFoldDB" id="A0A9N8HH08"/>
<dbReference type="SMART" id="SM00702">
    <property type="entry name" value="P4Hc"/>
    <property type="match status" value="1"/>
</dbReference>
<feature type="region of interest" description="Disordered" evidence="4">
    <location>
        <begin position="194"/>
        <end position="281"/>
    </location>
</feature>
<evidence type="ECO:0000259" key="5">
    <source>
        <dbReference type="SMART" id="SM00702"/>
    </source>
</evidence>
<sequence length="544" mass="58523">MGVACSKHDATAHGSNPHQHPYNDHLGATQANGGSLSSCMGCSGMDPAVDPRMDSCRADAIDPVMYDLCRKSLNMTLHDEETKKKERQESAPPTPSQSSAAASSHSSSKQKHHRHHQQQRQRVGQYHLLYKNQTKAAAAAATSPTTHSQSQAADAAENSLDDISTVPTISPYSTRLIVRRRPIAAAEEGTHGTHLYAIRYPPDDVAPTNKIGSGTPSEPTRLQEQAPSKQRERKKRGSDPATEPIPEPPRPSPNSGAPLPTEGLTDFFQPSRMKQSKTSRQTTVQEWVTVSEEHCIYVVDVGLTPAQCDKIVAVTEQVCRGQYAAYTYAKQTLGCREFPVLAQACAPPVQSVVQAILGLPSSNGKGRKDGSPQQNLQLDDREPHLVKYDVTKKERQKLDMHTDKSEWTFLIALSNGCGLDYDGGGTYFECLNATIHVQRGHALIFPGKLRHCGQRITRGLRYLLVGFLVDKAHLVTSSTTAAAGSSSAGTSASGVIKGGTSGKDNDTDEDNKKSNNNGGNSTSATMPVSAKSLTTGLPTTIANV</sequence>
<evidence type="ECO:0000256" key="3">
    <source>
        <dbReference type="ARBA" id="ARBA00023002"/>
    </source>
</evidence>
<gene>
    <name evidence="6" type="ORF">SEMRO_537_G162390.1</name>
</gene>
<evidence type="ECO:0000256" key="1">
    <source>
        <dbReference type="ARBA" id="ARBA00001961"/>
    </source>
</evidence>
<organism evidence="6 7">
    <name type="scientific">Seminavis robusta</name>
    <dbReference type="NCBI Taxonomy" id="568900"/>
    <lineage>
        <taxon>Eukaryota</taxon>
        <taxon>Sar</taxon>
        <taxon>Stramenopiles</taxon>
        <taxon>Ochrophyta</taxon>
        <taxon>Bacillariophyta</taxon>
        <taxon>Bacillariophyceae</taxon>
        <taxon>Bacillariophycidae</taxon>
        <taxon>Naviculales</taxon>
        <taxon>Naviculaceae</taxon>
        <taxon>Seminavis</taxon>
    </lineage>
</organism>
<feature type="compositionally biased region" description="Polar residues" evidence="4">
    <location>
        <begin position="210"/>
        <end position="228"/>
    </location>
</feature>
<dbReference type="InterPro" id="IPR006620">
    <property type="entry name" value="Pro_4_hyd_alph"/>
</dbReference>
<feature type="compositionally biased region" description="Low complexity" evidence="4">
    <location>
        <begin position="96"/>
        <end position="107"/>
    </location>
</feature>
<dbReference type="GO" id="GO:0016705">
    <property type="term" value="F:oxidoreductase activity, acting on paired donors, with incorporation or reduction of molecular oxygen"/>
    <property type="evidence" value="ECO:0007669"/>
    <property type="project" value="InterPro"/>
</dbReference>
<feature type="compositionally biased region" description="Basic residues" evidence="4">
    <location>
        <begin position="108"/>
        <end position="119"/>
    </location>
</feature>
<proteinExistence type="predicted"/>
<feature type="compositionally biased region" description="Polar residues" evidence="4">
    <location>
        <begin position="522"/>
        <end position="532"/>
    </location>
</feature>
<evidence type="ECO:0000313" key="7">
    <source>
        <dbReference type="Proteomes" id="UP001153069"/>
    </source>
</evidence>
<evidence type="ECO:0000256" key="4">
    <source>
        <dbReference type="SAM" id="MobiDB-lite"/>
    </source>
</evidence>
<dbReference type="GO" id="GO:0005506">
    <property type="term" value="F:iron ion binding"/>
    <property type="evidence" value="ECO:0007669"/>
    <property type="project" value="InterPro"/>
</dbReference>
<keyword evidence="7" id="KW-1185">Reference proteome</keyword>
<feature type="compositionally biased region" description="Low complexity" evidence="4">
    <location>
        <begin position="480"/>
        <end position="494"/>
    </location>
</feature>
<dbReference type="GO" id="GO:0031418">
    <property type="term" value="F:L-ascorbic acid binding"/>
    <property type="evidence" value="ECO:0007669"/>
    <property type="project" value="InterPro"/>
</dbReference>
<keyword evidence="2" id="KW-0223">Dioxygenase</keyword>
<dbReference type="GO" id="GO:0051213">
    <property type="term" value="F:dioxygenase activity"/>
    <property type="evidence" value="ECO:0007669"/>
    <property type="project" value="UniProtKB-KW"/>
</dbReference>
<feature type="region of interest" description="Disordered" evidence="4">
    <location>
        <begin position="79"/>
        <end position="122"/>
    </location>
</feature>
<feature type="compositionally biased region" description="Low complexity" evidence="4">
    <location>
        <begin position="134"/>
        <end position="153"/>
    </location>
</feature>
<accession>A0A9N8HH08</accession>
<reference evidence="6" key="1">
    <citation type="submission" date="2020-06" db="EMBL/GenBank/DDBJ databases">
        <authorList>
            <consortium name="Plant Systems Biology data submission"/>
        </authorList>
    </citation>
    <scope>NUCLEOTIDE SEQUENCE</scope>
    <source>
        <strain evidence="6">D6</strain>
    </source>
</reference>
<feature type="compositionally biased region" description="Basic and acidic residues" evidence="4">
    <location>
        <begin position="79"/>
        <end position="89"/>
    </location>
</feature>
<feature type="region of interest" description="Disordered" evidence="4">
    <location>
        <begin position="134"/>
        <end position="159"/>
    </location>
</feature>
<evidence type="ECO:0000313" key="6">
    <source>
        <dbReference type="EMBL" id="CAB9512457.1"/>
    </source>
</evidence>